<sequence length="91" mass="10397">MTLTGLKWALLQYKIYTTNASYARQGPWLCAQPKSNRERHHSPPVDATLMDQHSGLPLVSRQWIKGALLTLTVLIFYHVSNTVNLLKIHRS</sequence>
<dbReference type="AlphaFoldDB" id="A0A7T6XFK0"/>
<gene>
    <name evidence="1" type="ORF">Pdw03_3067</name>
</gene>
<organism evidence="1 2">
    <name type="scientific">Penicillium digitatum</name>
    <name type="common">Green mold</name>
    <dbReference type="NCBI Taxonomy" id="36651"/>
    <lineage>
        <taxon>Eukaryota</taxon>
        <taxon>Fungi</taxon>
        <taxon>Dikarya</taxon>
        <taxon>Ascomycota</taxon>
        <taxon>Pezizomycotina</taxon>
        <taxon>Eurotiomycetes</taxon>
        <taxon>Eurotiomycetidae</taxon>
        <taxon>Eurotiales</taxon>
        <taxon>Aspergillaceae</taxon>
        <taxon>Penicillium</taxon>
    </lineage>
</organism>
<protein>
    <submittedName>
        <fullName evidence="1">Uncharacterized protein</fullName>
    </submittedName>
</protein>
<proteinExistence type="predicted"/>
<name>A0A7T6XFK0_PENDI</name>
<dbReference type="RefSeq" id="XP_065955777.1">
    <property type="nucleotide sequence ID" value="XM_066100377.1"/>
</dbReference>
<accession>A0A7T6XFK0</accession>
<dbReference type="GeneID" id="90952466"/>
<dbReference type="Proteomes" id="UP000595662">
    <property type="component" value="Chromosome 1"/>
</dbReference>
<dbReference type="EMBL" id="CP060774">
    <property type="protein sequence ID" value="QQK40213.1"/>
    <property type="molecule type" value="Genomic_DNA"/>
</dbReference>
<evidence type="ECO:0000313" key="1">
    <source>
        <dbReference type="EMBL" id="QQK40213.1"/>
    </source>
</evidence>
<reference evidence="1 2" key="1">
    <citation type="submission" date="2020-08" db="EMBL/GenBank/DDBJ databases">
        <title>The completed genome sequence of the pathogenic ascomycete fungus Penicillium digitatum.</title>
        <authorList>
            <person name="Wang M."/>
        </authorList>
    </citation>
    <scope>NUCLEOTIDE SEQUENCE [LARGE SCALE GENOMIC DNA]</scope>
    <source>
        <strain evidence="1 2">PdW03</strain>
    </source>
</reference>
<evidence type="ECO:0000313" key="2">
    <source>
        <dbReference type="Proteomes" id="UP000595662"/>
    </source>
</evidence>